<evidence type="ECO:0000256" key="6">
    <source>
        <dbReference type="ARBA" id="ARBA00023066"/>
    </source>
</evidence>
<proteinExistence type="inferred from homology"/>
<dbReference type="PROSITE" id="PS51006">
    <property type="entry name" value="PABS_2"/>
    <property type="match status" value="1"/>
</dbReference>
<evidence type="ECO:0000256" key="3">
    <source>
        <dbReference type="ARBA" id="ARBA00022679"/>
    </source>
</evidence>
<comment type="subunit">
    <text evidence="12">Homodimer or homotetramer.</text>
</comment>
<keyword evidence="3 12" id="KW-0808">Transferase</keyword>
<dbReference type="InterPro" id="IPR003826">
    <property type="entry name" value="AdoMetDC_fam_prok"/>
</dbReference>
<comment type="function">
    <text evidence="12">Catalyzes the irreversible transfer of a propylamine group from the amino donor S-adenosylmethioninamine (decarboxy-AdoMet) to putrescine (1,4-diaminobutane) to yield spermidine.</text>
</comment>
<name>A0A2U2BNK3_ALCFA</name>
<evidence type="ECO:0000256" key="13">
    <source>
        <dbReference type="PROSITE-ProRule" id="PRU00354"/>
    </source>
</evidence>
<evidence type="ECO:0000256" key="10">
    <source>
        <dbReference type="ARBA" id="ARBA00023270"/>
    </source>
</evidence>
<dbReference type="Gene3D" id="3.30.360.110">
    <property type="entry name" value="S-adenosylmethionine decarboxylase domain"/>
    <property type="match status" value="1"/>
</dbReference>
<evidence type="ECO:0000256" key="4">
    <source>
        <dbReference type="ARBA" id="ARBA00022793"/>
    </source>
</evidence>
<reference evidence="15 16" key="2">
    <citation type="submission" date="2018-05" db="EMBL/GenBank/DDBJ databases">
        <authorList>
            <person name="Lanie J.A."/>
            <person name="Ng W.-L."/>
            <person name="Kazmierczak K.M."/>
            <person name="Andrzejewski T.M."/>
            <person name="Davidsen T.M."/>
            <person name="Wayne K.J."/>
            <person name="Tettelin H."/>
            <person name="Glass J.I."/>
            <person name="Rusch D."/>
            <person name="Podicherti R."/>
            <person name="Tsui H.-C.T."/>
            <person name="Winkler M.E."/>
        </authorList>
    </citation>
    <scope>NUCLEOTIDE SEQUENCE [LARGE SCALE GENOMIC DNA]</scope>
    <source>
        <strain evidence="15 16">YBY</strain>
    </source>
</reference>
<feature type="binding site" evidence="12">
    <location>
        <position position="295"/>
    </location>
    <ligand>
        <name>S-methyl-5'-thioadenosine</name>
        <dbReference type="ChEBI" id="CHEBI:17509"/>
    </ligand>
</feature>
<comment type="catalytic activity">
    <reaction evidence="12">
        <text>S-adenosyl 3-(methylsulfanyl)propylamine + putrescine = S-methyl-5'-thioadenosine + spermidine + H(+)</text>
        <dbReference type="Rhea" id="RHEA:12721"/>
        <dbReference type="ChEBI" id="CHEBI:15378"/>
        <dbReference type="ChEBI" id="CHEBI:17509"/>
        <dbReference type="ChEBI" id="CHEBI:57443"/>
        <dbReference type="ChEBI" id="CHEBI:57834"/>
        <dbReference type="ChEBI" id="CHEBI:326268"/>
        <dbReference type="EC" id="2.5.1.16"/>
    </reaction>
</comment>
<sequence length="425" mass="47221">MQGLHLTADLYQCACSPELLIDAQKLADFCRQQTIDAGLTIVGEEWQAFPEFEGQPGGVTGVLLLAESHLAIHTWPERGGVTLDVYVCNFMQDNSGKATRLINGIEQAFKPGQAQRNRLWRGEADGPAHAGELLTENLNQDALYGFRFTERLLERQTAFQRLELLRSETLGTTLRLDGCMMTSEAEEFFYHEGLIHPAAMAHPNPRRALIVGGGDGGALEELLKYPSLERVSLVELDGEVIEVAREHLQSIHKGAFDNPRVQIQIEDGAKFLANTQEQFDLIYLDLTDPETPAGPLYTTAFFESCKRALASGGALVLHLGSPFHESQQVKNLSASLASVFAQVHGYGLHIPLYGSYWGLAIASDELNPRAFSTEQIQERLEQRMSSENQDSLQFYNADLHGALFALPTFYRRLMPVNEVNLEEVC</sequence>
<dbReference type="GO" id="GO:0004766">
    <property type="term" value="F:spermidine synthase activity"/>
    <property type="evidence" value="ECO:0007669"/>
    <property type="project" value="UniProtKB-UniRule"/>
</dbReference>
<dbReference type="PROSITE" id="PS01330">
    <property type="entry name" value="PABS_1"/>
    <property type="match status" value="1"/>
</dbReference>
<dbReference type="SUPFAM" id="SSF53335">
    <property type="entry name" value="S-adenosyl-L-methionine-dependent methyltransferases"/>
    <property type="match status" value="1"/>
</dbReference>
<dbReference type="Gene3D" id="3.40.50.150">
    <property type="entry name" value="Vaccinia Virus protein VP39"/>
    <property type="match status" value="1"/>
</dbReference>
<keyword evidence="4" id="KW-0210">Decarboxylase</keyword>
<dbReference type="Gene3D" id="2.30.140.10">
    <property type="entry name" value="Spermidine synthase, tetramerisation domain"/>
    <property type="match status" value="1"/>
</dbReference>
<feature type="active site" description="Proton acceptor" evidence="12 13">
    <location>
        <position position="285"/>
    </location>
</feature>
<comment type="cofactor">
    <cofactor evidence="1">
        <name>pyruvate</name>
        <dbReference type="ChEBI" id="CHEBI:15361"/>
    </cofactor>
</comment>
<evidence type="ECO:0000313" key="16">
    <source>
        <dbReference type="Proteomes" id="UP000245216"/>
    </source>
</evidence>
<dbReference type="EC" id="2.5.1.16" evidence="12"/>
<evidence type="ECO:0000256" key="9">
    <source>
        <dbReference type="ARBA" id="ARBA00023239"/>
    </source>
</evidence>
<reference evidence="15 16" key="1">
    <citation type="submission" date="2018-05" db="EMBL/GenBank/DDBJ databases">
        <title>Genome Sequence of an Efficient Indole-Degrading Bacterium, Alcaligenes sp.YBY.</title>
        <authorList>
            <person name="Yang B."/>
        </authorList>
    </citation>
    <scope>NUCLEOTIDE SEQUENCE [LARGE SCALE GENOMIC DNA]</scope>
    <source>
        <strain evidence="15 16">YBY</strain>
    </source>
</reference>
<keyword evidence="8" id="KW-0865">Zymogen</keyword>
<dbReference type="CDD" id="cd02440">
    <property type="entry name" value="AdoMet_MTases"/>
    <property type="match status" value="1"/>
</dbReference>
<organism evidence="15 16">
    <name type="scientific">Alcaligenes faecalis</name>
    <dbReference type="NCBI Taxonomy" id="511"/>
    <lineage>
        <taxon>Bacteria</taxon>
        <taxon>Pseudomonadati</taxon>
        <taxon>Pseudomonadota</taxon>
        <taxon>Betaproteobacteria</taxon>
        <taxon>Burkholderiales</taxon>
        <taxon>Alcaligenaceae</taxon>
        <taxon>Alcaligenes</taxon>
    </lineage>
</organism>
<keyword evidence="9" id="KW-0456">Lyase</keyword>
<dbReference type="Pfam" id="PF02675">
    <property type="entry name" value="AdoMet_dc"/>
    <property type="match status" value="1"/>
</dbReference>
<protein>
    <recommendedName>
        <fullName evidence="12">Polyamine aminopropyltransferase</fullName>
    </recommendedName>
    <alternativeName>
        <fullName evidence="12">Putrescine aminopropyltransferase</fullName>
        <shortName evidence="12">PAPT</shortName>
    </alternativeName>
    <alternativeName>
        <fullName evidence="12">Spermidine synthase</fullName>
        <shortName evidence="12">SPDS</shortName>
        <shortName evidence="12">SPDSY</shortName>
        <ecNumber evidence="12">2.5.1.16</ecNumber>
    </alternativeName>
</protein>
<comment type="pathway">
    <text evidence="12">Amine and polyamine biosynthesis; spermidine biosynthesis; spermidine from putrescine: step 1/1.</text>
</comment>
<dbReference type="SUPFAM" id="SSF56276">
    <property type="entry name" value="S-adenosylmethionine decarboxylase"/>
    <property type="match status" value="1"/>
</dbReference>
<keyword evidence="5" id="KW-0068">Autocatalytic cleavage</keyword>
<feature type="binding site" evidence="12">
    <location>
        <position position="235"/>
    </location>
    <ligand>
        <name>S-methyl-5'-thioadenosine</name>
        <dbReference type="ChEBI" id="CHEBI:17509"/>
    </ligand>
</feature>
<dbReference type="InterPro" id="IPR037163">
    <property type="entry name" value="Spermidine_synt_N_sf"/>
</dbReference>
<dbReference type="Proteomes" id="UP000245216">
    <property type="component" value="Unassembled WGS sequence"/>
</dbReference>
<evidence type="ECO:0000256" key="1">
    <source>
        <dbReference type="ARBA" id="ARBA00001928"/>
    </source>
</evidence>
<dbReference type="InterPro" id="IPR030373">
    <property type="entry name" value="PABS_CS"/>
</dbReference>
<dbReference type="PANTHER" id="PTHR11558:SF11">
    <property type="entry name" value="SPERMIDINE SYNTHASE"/>
    <property type="match status" value="1"/>
</dbReference>
<evidence type="ECO:0000313" key="15">
    <source>
        <dbReference type="EMBL" id="PWE15582.1"/>
    </source>
</evidence>
<comment type="caution">
    <text evidence="15">The sequence shown here is derived from an EMBL/GenBank/DDBJ whole genome shotgun (WGS) entry which is preliminary data.</text>
</comment>
<dbReference type="AlphaFoldDB" id="A0A2U2BNK3"/>
<dbReference type="NCBIfam" id="NF002010">
    <property type="entry name" value="PRK00811.1"/>
    <property type="match status" value="1"/>
</dbReference>
<evidence type="ECO:0000256" key="11">
    <source>
        <dbReference type="ARBA" id="ARBA00023317"/>
    </source>
</evidence>
<dbReference type="EMBL" id="QEXO01000001">
    <property type="protein sequence ID" value="PWE15582.1"/>
    <property type="molecule type" value="Genomic_DNA"/>
</dbReference>
<dbReference type="RefSeq" id="WP_086069292.1">
    <property type="nucleotide sequence ID" value="NZ_CAXOKM010000004.1"/>
</dbReference>
<dbReference type="HAMAP" id="MF_00198">
    <property type="entry name" value="Spermidine_synth"/>
    <property type="match status" value="1"/>
</dbReference>
<feature type="binding site" evidence="12">
    <location>
        <position position="191"/>
    </location>
    <ligand>
        <name>spermidine</name>
        <dbReference type="ChEBI" id="CHEBI:57834"/>
    </ligand>
</feature>
<dbReference type="UniPathway" id="UPA00248">
    <property type="reaction ID" value="UER00314"/>
</dbReference>
<dbReference type="GO" id="GO:0004014">
    <property type="term" value="F:adenosylmethionine decarboxylase activity"/>
    <property type="evidence" value="ECO:0007669"/>
    <property type="project" value="InterPro"/>
</dbReference>
<feature type="binding site" evidence="12">
    <location>
        <position position="160"/>
    </location>
    <ligand>
        <name>S-methyl-5'-thioadenosine</name>
        <dbReference type="ChEBI" id="CHEBI:17509"/>
    </ligand>
</feature>
<dbReference type="InterPro" id="IPR042284">
    <property type="entry name" value="AdoMetDC_N"/>
</dbReference>
<dbReference type="InterPro" id="IPR016067">
    <property type="entry name" value="S-AdoMet_deCO2ase_core"/>
</dbReference>
<dbReference type="InterPro" id="IPR030374">
    <property type="entry name" value="PABS"/>
</dbReference>
<feature type="domain" description="PABS" evidence="14">
    <location>
        <begin position="131"/>
        <end position="364"/>
    </location>
</feature>
<accession>A0A2U2BNK3</accession>
<comment type="caution">
    <text evidence="12">Lacks conserved residue(s) required for the propagation of feature annotation.</text>
</comment>
<dbReference type="Gene3D" id="3.30.160.750">
    <property type="match status" value="1"/>
</dbReference>
<dbReference type="STRING" id="511.UZ73_02610"/>
<comment type="similarity">
    <text evidence="2 12">Belongs to the spermidine/spermine synthase family.</text>
</comment>
<dbReference type="GO" id="GO:0008295">
    <property type="term" value="P:spermidine biosynthetic process"/>
    <property type="evidence" value="ECO:0007669"/>
    <property type="project" value="UniProtKB-UniRule"/>
</dbReference>
<keyword evidence="6 12" id="KW-0745">Spermidine biosynthesis</keyword>
<keyword evidence="11" id="KW-0670">Pyruvate</keyword>
<feature type="binding site" evidence="12">
    <location>
        <position position="215"/>
    </location>
    <ligand>
        <name>spermidine</name>
        <dbReference type="ChEBI" id="CHEBI:57834"/>
    </ligand>
</feature>
<evidence type="ECO:0000256" key="7">
    <source>
        <dbReference type="ARBA" id="ARBA00023115"/>
    </source>
</evidence>
<evidence type="ECO:0000256" key="2">
    <source>
        <dbReference type="ARBA" id="ARBA00007867"/>
    </source>
</evidence>
<dbReference type="PANTHER" id="PTHR11558">
    <property type="entry name" value="SPERMIDINE/SPERMINE SYNTHASE"/>
    <property type="match status" value="1"/>
</dbReference>
<gene>
    <name evidence="12" type="primary">speE</name>
    <name evidence="15" type="ORF">DF183_02285</name>
</gene>
<keyword evidence="10" id="KW-0704">Schiff base</keyword>
<evidence type="ECO:0000256" key="5">
    <source>
        <dbReference type="ARBA" id="ARBA00022813"/>
    </source>
</evidence>
<keyword evidence="7 12" id="KW-0620">Polyamine biosynthesis</keyword>
<feature type="binding site" evidence="12">
    <location>
        <begin position="267"/>
        <end position="268"/>
    </location>
    <ligand>
        <name>S-methyl-5'-thioadenosine</name>
        <dbReference type="ChEBI" id="CHEBI:17509"/>
    </ligand>
</feature>
<evidence type="ECO:0000259" key="14">
    <source>
        <dbReference type="PROSITE" id="PS51006"/>
    </source>
</evidence>
<dbReference type="InterPro" id="IPR029063">
    <property type="entry name" value="SAM-dependent_MTases_sf"/>
</dbReference>
<evidence type="ECO:0000256" key="12">
    <source>
        <dbReference type="HAMAP-Rule" id="MF_00198"/>
    </source>
</evidence>
<dbReference type="InterPro" id="IPR042286">
    <property type="entry name" value="AdoMetDC_C"/>
</dbReference>
<evidence type="ECO:0000256" key="8">
    <source>
        <dbReference type="ARBA" id="ARBA00023145"/>
    </source>
</evidence>
<dbReference type="Pfam" id="PF01564">
    <property type="entry name" value="Spermine_synth"/>
    <property type="match status" value="1"/>
</dbReference>
<dbReference type="InterPro" id="IPR001045">
    <property type="entry name" value="Spermi_synthase"/>
</dbReference>